<keyword evidence="2" id="KW-0472">Membrane</keyword>
<feature type="transmembrane region" description="Helical" evidence="2">
    <location>
        <begin position="253"/>
        <end position="277"/>
    </location>
</feature>
<feature type="compositionally biased region" description="Gly residues" evidence="1">
    <location>
        <begin position="23"/>
        <end position="32"/>
    </location>
</feature>
<dbReference type="AlphaFoldDB" id="A0A1Y2EVI7"/>
<evidence type="ECO:0000313" key="4">
    <source>
        <dbReference type="Proteomes" id="UP000193920"/>
    </source>
</evidence>
<feature type="transmembrane region" description="Helical" evidence="2">
    <location>
        <begin position="302"/>
        <end position="320"/>
    </location>
</feature>
<dbReference type="Gene3D" id="1.10.167.10">
    <property type="entry name" value="Regulator of G-protein Signalling 4, domain 2"/>
    <property type="match status" value="1"/>
</dbReference>
<keyword evidence="2" id="KW-1133">Transmembrane helix</keyword>
<evidence type="ECO:0000313" key="3">
    <source>
        <dbReference type="EMBL" id="ORY75593.1"/>
    </source>
</evidence>
<keyword evidence="4" id="KW-1185">Reference proteome</keyword>
<dbReference type="OrthoDB" id="196547at2759"/>
<reference evidence="3 4" key="1">
    <citation type="submission" date="2016-08" db="EMBL/GenBank/DDBJ databases">
        <title>A Parts List for Fungal Cellulosomes Revealed by Comparative Genomics.</title>
        <authorList>
            <consortium name="DOE Joint Genome Institute"/>
            <person name="Haitjema C.H."/>
            <person name="Gilmore S.P."/>
            <person name="Henske J.K."/>
            <person name="Solomon K.V."/>
            <person name="De Groot R."/>
            <person name="Kuo A."/>
            <person name="Mondo S.J."/>
            <person name="Salamov A.A."/>
            <person name="Labutti K."/>
            <person name="Zhao Z."/>
            <person name="Chiniquy J."/>
            <person name="Barry K."/>
            <person name="Brewer H.M."/>
            <person name="Purvine S.O."/>
            <person name="Wright A.T."/>
            <person name="Boxma B."/>
            <person name="Van Alen T."/>
            <person name="Hackstein J.H."/>
            <person name="Baker S.E."/>
            <person name="Grigoriev I.V."/>
            <person name="O'Malley M.A."/>
        </authorList>
    </citation>
    <scope>NUCLEOTIDE SEQUENCE [LARGE SCALE GENOMIC DNA]</scope>
    <source>
        <strain evidence="3 4">G1</strain>
    </source>
</reference>
<dbReference type="EMBL" id="MCOG01000025">
    <property type="protein sequence ID" value="ORY75593.1"/>
    <property type="molecule type" value="Genomic_DNA"/>
</dbReference>
<feature type="region of interest" description="Disordered" evidence="1">
    <location>
        <begin position="1"/>
        <end position="35"/>
    </location>
</feature>
<name>A0A1Y2EVI7_9FUNG</name>
<accession>A0A1Y2EVI7</accession>
<sequence length="547" mass="62373">MADDSSSLGGTGGPPSGIDTSGGSSGGAGTMGGPPTAPEGFVIPPKCPQYYPAYISLDRVAKADCGFDPDILIECIILVFMILLFVPPLILYLMNRQNALIKYRRPRDVFIGGIISGLNAILSPIIRMTGIKCICNTWFVSSLIFSFMFLTFSRYVKTYYMQRLSIFKLKFSSRKAKKELYKKETSNKNNQGSDTVKSKESETLSTIKTSSIAIDSNNIPSTFSNEYSIDNSFDIQDPILYFKKLNNIINKKITIYFVIIPIIILTCYYTYITVISWNPDNGPGMLDPCPNEIKNLSYPKRIFNAIIMICSVYMLYQIYYVQKWDKELKIEYTSFIIVLFICMITMECTTKGVFGPGLITYRVYIFQSFSIVIQVMCVIVPLIKIFLNRFKDQEGKLTEEEFLAKLAVPTFREQVREISTKTFCIENLLFFTAHWDLMNIVIQHYSKKGNGNSSDFPSFSSSDVLHRNTLNPILYKPFDPIFKPKYEQLYSFYIKEDGIAAVNINSSTIKIIEEQMENDNYSYLMFSQAAEEIGELLYSNIYPRMNL</sequence>
<dbReference type="Proteomes" id="UP000193920">
    <property type="component" value="Unassembled WGS sequence"/>
</dbReference>
<feature type="transmembrane region" description="Helical" evidence="2">
    <location>
        <begin position="71"/>
        <end position="94"/>
    </location>
</feature>
<proteinExistence type="predicted"/>
<feature type="region of interest" description="Disordered" evidence="1">
    <location>
        <begin position="182"/>
        <end position="201"/>
    </location>
</feature>
<dbReference type="InterPro" id="IPR044926">
    <property type="entry name" value="RGS_subdomain_2"/>
</dbReference>
<protein>
    <submittedName>
        <fullName evidence="3">Uncharacterized protein</fullName>
    </submittedName>
</protein>
<comment type="caution">
    <text evidence="3">The sequence shown here is derived from an EMBL/GenBank/DDBJ whole genome shotgun (WGS) entry which is preliminary data.</text>
</comment>
<feature type="transmembrane region" description="Helical" evidence="2">
    <location>
        <begin position="332"/>
        <end position="354"/>
    </location>
</feature>
<evidence type="ECO:0000256" key="1">
    <source>
        <dbReference type="SAM" id="MobiDB-lite"/>
    </source>
</evidence>
<feature type="transmembrane region" description="Helical" evidence="2">
    <location>
        <begin position="138"/>
        <end position="156"/>
    </location>
</feature>
<gene>
    <name evidence="3" type="ORF">LY90DRAFT_665884</name>
</gene>
<organism evidence="3 4">
    <name type="scientific">Neocallimastix californiae</name>
    <dbReference type="NCBI Taxonomy" id="1754190"/>
    <lineage>
        <taxon>Eukaryota</taxon>
        <taxon>Fungi</taxon>
        <taxon>Fungi incertae sedis</taxon>
        <taxon>Chytridiomycota</taxon>
        <taxon>Chytridiomycota incertae sedis</taxon>
        <taxon>Neocallimastigomycetes</taxon>
        <taxon>Neocallimastigales</taxon>
        <taxon>Neocallimastigaceae</taxon>
        <taxon>Neocallimastix</taxon>
    </lineage>
</organism>
<dbReference type="SUPFAM" id="SSF48097">
    <property type="entry name" value="Regulator of G-protein signaling, RGS"/>
    <property type="match status" value="1"/>
</dbReference>
<feature type="transmembrane region" description="Helical" evidence="2">
    <location>
        <begin position="106"/>
        <end position="126"/>
    </location>
</feature>
<feature type="transmembrane region" description="Helical" evidence="2">
    <location>
        <begin position="366"/>
        <end position="387"/>
    </location>
</feature>
<evidence type="ECO:0000256" key="2">
    <source>
        <dbReference type="SAM" id="Phobius"/>
    </source>
</evidence>
<keyword evidence="2" id="KW-0812">Transmembrane</keyword>
<dbReference type="InterPro" id="IPR036305">
    <property type="entry name" value="RGS_sf"/>
</dbReference>